<dbReference type="EMBL" id="BARU01005780">
    <property type="protein sequence ID" value="GAH41258.1"/>
    <property type="molecule type" value="Genomic_DNA"/>
</dbReference>
<evidence type="ECO:0000313" key="1">
    <source>
        <dbReference type="EMBL" id="GAH41258.1"/>
    </source>
</evidence>
<reference evidence="1" key="1">
    <citation type="journal article" date="2014" name="Front. Microbiol.">
        <title>High frequency of phylogenetically diverse reductive dehalogenase-homologous genes in deep subseafloor sedimentary metagenomes.</title>
        <authorList>
            <person name="Kawai M."/>
            <person name="Futagami T."/>
            <person name="Toyoda A."/>
            <person name="Takaki Y."/>
            <person name="Nishi S."/>
            <person name="Hori S."/>
            <person name="Arai W."/>
            <person name="Tsubouchi T."/>
            <person name="Morono Y."/>
            <person name="Uchiyama I."/>
            <person name="Ito T."/>
            <person name="Fujiyama A."/>
            <person name="Inagaki F."/>
            <person name="Takami H."/>
        </authorList>
    </citation>
    <scope>NUCLEOTIDE SEQUENCE</scope>
    <source>
        <strain evidence="1">Expedition CK06-06</strain>
    </source>
</reference>
<organism evidence="1">
    <name type="scientific">marine sediment metagenome</name>
    <dbReference type="NCBI Taxonomy" id="412755"/>
    <lineage>
        <taxon>unclassified sequences</taxon>
        <taxon>metagenomes</taxon>
        <taxon>ecological metagenomes</taxon>
    </lineage>
</organism>
<gene>
    <name evidence="1" type="ORF">S03H2_11313</name>
</gene>
<name>X1H7G7_9ZZZZ</name>
<protein>
    <submittedName>
        <fullName evidence="1">Uncharacterized protein</fullName>
    </submittedName>
</protein>
<feature type="non-terminal residue" evidence="1">
    <location>
        <position position="1"/>
    </location>
</feature>
<dbReference type="AlphaFoldDB" id="X1H7G7"/>
<comment type="caution">
    <text evidence="1">The sequence shown here is derived from an EMBL/GenBank/DDBJ whole genome shotgun (WGS) entry which is preliminary data.</text>
</comment>
<proteinExistence type="predicted"/>
<sequence>GVRCARVYLAYTGGRNNSSCPSSHWNAIRVPIALWPQEKGRTEMVVE</sequence>
<accession>X1H7G7</accession>